<feature type="domain" description="Disease resistance N-terminal" evidence="8">
    <location>
        <begin position="12"/>
        <end position="91"/>
    </location>
</feature>
<dbReference type="PRINTS" id="PR00364">
    <property type="entry name" value="DISEASERSIST"/>
</dbReference>
<keyword evidence="6" id="KW-0067">ATP-binding</keyword>
<comment type="similarity">
    <text evidence="1">Belongs to the disease resistance NB-LRR family.</text>
</comment>
<evidence type="ECO:0000256" key="4">
    <source>
        <dbReference type="ARBA" id="ARBA00022741"/>
    </source>
</evidence>
<evidence type="ECO:0000313" key="11">
    <source>
        <dbReference type="EMBL" id="CAI9090344.1"/>
    </source>
</evidence>
<dbReference type="AlphaFoldDB" id="A0AAV1C3Y8"/>
<evidence type="ECO:0000256" key="1">
    <source>
        <dbReference type="ARBA" id="ARBA00008894"/>
    </source>
</evidence>
<organism evidence="11 12">
    <name type="scientific">Oldenlandia corymbosa var. corymbosa</name>
    <dbReference type="NCBI Taxonomy" id="529605"/>
    <lineage>
        <taxon>Eukaryota</taxon>
        <taxon>Viridiplantae</taxon>
        <taxon>Streptophyta</taxon>
        <taxon>Embryophyta</taxon>
        <taxon>Tracheophyta</taxon>
        <taxon>Spermatophyta</taxon>
        <taxon>Magnoliopsida</taxon>
        <taxon>eudicotyledons</taxon>
        <taxon>Gunneridae</taxon>
        <taxon>Pentapetalae</taxon>
        <taxon>asterids</taxon>
        <taxon>lamiids</taxon>
        <taxon>Gentianales</taxon>
        <taxon>Rubiaceae</taxon>
        <taxon>Rubioideae</taxon>
        <taxon>Spermacoceae</taxon>
        <taxon>Hedyotis-Oldenlandia complex</taxon>
        <taxon>Oldenlandia</taxon>
    </lineage>
</organism>
<keyword evidence="12" id="KW-1185">Reference proteome</keyword>
<evidence type="ECO:0000259" key="9">
    <source>
        <dbReference type="Pfam" id="PF23559"/>
    </source>
</evidence>
<dbReference type="Gene3D" id="1.10.10.10">
    <property type="entry name" value="Winged helix-like DNA-binding domain superfamily/Winged helix DNA-binding domain"/>
    <property type="match status" value="1"/>
</dbReference>
<dbReference type="Pfam" id="PF23598">
    <property type="entry name" value="LRR_14"/>
    <property type="match status" value="1"/>
</dbReference>
<feature type="domain" description="NB-ARC" evidence="7">
    <location>
        <begin position="166"/>
        <end position="334"/>
    </location>
</feature>
<dbReference type="EMBL" id="OX459118">
    <property type="protein sequence ID" value="CAI9090344.1"/>
    <property type="molecule type" value="Genomic_DNA"/>
</dbReference>
<dbReference type="PANTHER" id="PTHR23155">
    <property type="entry name" value="DISEASE RESISTANCE PROTEIN RP"/>
    <property type="match status" value="1"/>
</dbReference>
<dbReference type="InterPro" id="IPR032675">
    <property type="entry name" value="LRR_dom_sf"/>
</dbReference>
<reference evidence="11" key="1">
    <citation type="submission" date="2023-03" db="EMBL/GenBank/DDBJ databases">
        <authorList>
            <person name="Julca I."/>
        </authorList>
    </citation>
    <scope>NUCLEOTIDE SEQUENCE</scope>
</reference>
<dbReference type="Pfam" id="PF00931">
    <property type="entry name" value="NB-ARC"/>
    <property type="match status" value="1"/>
</dbReference>
<keyword evidence="3" id="KW-0677">Repeat</keyword>
<dbReference type="GO" id="GO:0043531">
    <property type="term" value="F:ADP binding"/>
    <property type="evidence" value="ECO:0007669"/>
    <property type="project" value="InterPro"/>
</dbReference>
<dbReference type="Pfam" id="PF23559">
    <property type="entry name" value="WHD_DRP"/>
    <property type="match status" value="1"/>
</dbReference>
<accession>A0AAV1C3Y8</accession>
<dbReference type="SUPFAM" id="SSF52058">
    <property type="entry name" value="L domain-like"/>
    <property type="match status" value="1"/>
</dbReference>
<dbReference type="Proteomes" id="UP001161247">
    <property type="component" value="Chromosome 1"/>
</dbReference>
<evidence type="ECO:0000313" key="12">
    <source>
        <dbReference type="Proteomes" id="UP001161247"/>
    </source>
</evidence>
<dbReference type="InterPro" id="IPR036388">
    <property type="entry name" value="WH-like_DNA-bd_sf"/>
</dbReference>
<dbReference type="Gene3D" id="3.40.50.300">
    <property type="entry name" value="P-loop containing nucleotide triphosphate hydrolases"/>
    <property type="match status" value="1"/>
</dbReference>
<gene>
    <name evidence="11" type="ORF">OLC1_LOCUS2519</name>
</gene>
<dbReference type="InterPro" id="IPR042197">
    <property type="entry name" value="Apaf_helical"/>
</dbReference>
<evidence type="ECO:0000256" key="2">
    <source>
        <dbReference type="ARBA" id="ARBA00022614"/>
    </source>
</evidence>
<dbReference type="InterPro" id="IPR027417">
    <property type="entry name" value="P-loop_NTPase"/>
</dbReference>
<dbReference type="InterPro" id="IPR041118">
    <property type="entry name" value="Rx_N"/>
</dbReference>
<dbReference type="SUPFAM" id="SSF52540">
    <property type="entry name" value="P-loop containing nucleoside triphosphate hydrolases"/>
    <property type="match status" value="1"/>
</dbReference>
<keyword evidence="2" id="KW-0433">Leucine-rich repeat</keyword>
<dbReference type="Pfam" id="PF18052">
    <property type="entry name" value="Rx_N"/>
    <property type="match status" value="1"/>
</dbReference>
<dbReference type="Gene3D" id="3.80.10.10">
    <property type="entry name" value="Ribonuclease Inhibitor"/>
    <property type="match status" value="2"/>
</dbReference>
<dbReference type="InterPro" id="IPR044974">
    <property type="entry name" value="Disease_R_plants"/>
</dbReference>
<evidence type="ECO:0000259" key="10">
    <source>
        <dbReference type="Pfam" id="PF23598"/>
    </source>
</evidence>
<keyword evidence="5" id="KW-0611">Plant defense</keyword>
<dbReference type="GO" id="GO:0005524">
    <property type="term" value="F:ATP binding"/>
    <property type="evidence" value="ECO:0007669"/>
    <property type="project" value="UniProtKB-KW"/>
</dbReference>
<dbReference type="PANTHER" id="PTHR23155:SF759">
    <property type="entry name" value="AAA+ ATPASE DOMAIN-CONTAINING PROTEIN"/>
    <property type="match status" value="1"/>
</dbReference>
<proteinExistence type="inferred from homology"/>
<dbReference type="GO" id="GO:0098542">
    <property type="term" value="P:defense response to other organism"/>
    <property type="evidence" value="ECO:0007669"/>
    <property type="project" value="TreeGrafter"/>
</dbReference>
<evidence type="ECO:0000256" key="6">
    <source>
        <dbReference type="ARBA" id="ARBA00022840"/>
    </source>
</evidence>
<dbReference type="InterPro" id="IPR058922">
    <property type="entry name" value="WHD_DRP"/>
</dbReference>
<feature type="domain" description="Disease resistance R13L4/SHOC-2-like LRR" evidence="10">
    <location>
        <begin position="559"/>
        <end position="790"/>
    </location>
</feature>
<feature type="domain" description="Disease resistance protein winged helix" evidence="9">
    <location>
        <begin position="427"/>
        <end position="498"/>
    </location>
</feature>
<name>A0AAV1C3Y8_OLDCO</name>
<keyword evidence="4" id="KW-0547">Nucleotide-binding</keyword>
<dbReference type="InterPro" id="IPR055414">
    <property type="entry name" value="LRR_R13L4/SHOC2-like"/>
</dbReference>
<dbReference type="InterPro" id="IPR002182">
    <property type="entry name" value="NB-ARC"/>
</dbReference>
<evidence type="ECO:0000259" key="7">
    <source>
        <dbReference type="Pfam" id="PF00931"/>
    </source>
</evidence>
<dbReference type="Gene3D" id="1.10.8.430">
    <property type="entry name" value="Helical domain of apoptotic protease-activating factors"/>
    <property type="match status" value="1"/>
</dbReference>
<sequence>MADALVSALAQELVKDVAAAIQEQGQYVVQYPDQFRELKEQMVFMQSFVIDASRKKDNQQTVKATIASLQELIYRADDLVADCQIREDYQNKMGETCCLSLSEMSFRRGMGKKLKEINSEIQRMRENLNSYYGPITAHVGSGENSLGGRRWSSQVFDRTDIVGLEEDTQTMKDWIFSQNEPMLHLAIIGMGGLGKTTLAKKIYNDQVLTKRYQEKLWVSVSQPVNVVEIMRSMLKQLGEKDSGGSCEGDMLTRIRELLSDKNYLIVLDDVWSVDEGWWSPLYDGLPKLEENKNCIIITSRIEKVVREMGVVKERILRPRLLNDDESWELFCKVAKISTNDEQLPLVDVGRKIVEKCGGLPLAIKTIAGVLSLNHKKTVAEWERINETFHEKLTDGGNLEGMSVIASLQLSYDELPPRLKPCLLCFSIYPEDHEIDVDQLIHWWVGEGFVRNRTEETVTELALNCLSELISRCLVEVSQRRNFDGSVYTCKVHDMVRDLTIKIARDGEFCSFEGGRQTANSSSRRLGVGTDTRFQKLKGNSKLRALLLTETDHIGFSRHIELAKVHSLRVLDLSRVKLDSIDLNDFWEWIATLTRLAYLNLREVTKLTEVPNTIAKLWGLQVLILEECKNLKKLPMCMTKLPRLIFLNVGNCPQLKHLPTGFSKLTCLQELYGFKISGPANPTGSRLGELENLTELRVLQIDINEESRIEDHELQVLEKLEKLKLLSINAGDCGLAQDNDILTKLAKLSPPTSIEELYLKHYLGETLPGWINPEKLKKLQYLCLEHTRVSKMSKDFLATGESETAKCKWDIKGLCFKFCQRLQLTWEEVKAAMPEIRFLEISQCNSLEGFPCDVTAMGFWDKEDSKKEITRRMVSTKTIDST</sequence>
<evidence type="ECO:0000256" key="5">
    <source>
        <dbReference type="ARBA" id="ARBA00022821"/>
    </source>
</evidence>
<dbReference type="FunFam" id="1.10.10.10:FF:000322">
    <property type="entry name" value="Probable disease resistance protein At1g63360"/>
    <property type="match status" value="1"/>
</dbReference>
<protein>
    <submittedName>
        <fullName evidence="11">OLC1v1025098C1</fullName>
    </submittedName>
</protein>
<dbReference type="FunFam" id="1.10.8.430:FF:000003">
    <property type="entry name" value="Probable disease resistance protein At5g66910"/>
    <property type="match status" value="1"/>
</dbReference>
<evidence type="ECO:0000259" key="8">
    <source>
        <dbReference type="Pfam" id="PF18052"/>
    </source>
</evidence>
<evidence type="ECO:0000256" key="3">
    <source>
        <dbReference type="ARBA" id="ARBA00022737"/>
    </source>
</evidence>
<dbReference type="Gene3D" id="1.20.5.4130">
    <property type="match status" value="1"/>
</dbReference>